<evidence type="ECO:0000313" key="1">
    <source>
        <dbReference type="EMBL" id="UTI66647.1"/>
    </source>
</evidence>
<reference evidence="1 2" key="1">
    <citation type="submission" date="2022-06" db="EMBL/GenBank/DDBJ databases">
        <title>Paraconexibacter antarcticus.</title>
        <authorList>
            <person name="Kim C.S."/>
        </authorList>
    </citation>
    <scope>NUCLEOTIDE SEQUENCE [LARGE SCALE GENOMIC DNA]</scope>
    <source>
        <strain evidence="1 2">02-257</strain>
    </source>
</reference>
<protein>
    <submittedName>
        <fullName evidence="1">Glycosyltransferase</fullName>
    </submittedName>
</protein>
<organism evidence="1 2">
    <name type="scientific">Paraconexibacter antarcticus</name>
    <dbReference type="NCBI Taxonomy" id="2949664"/>
    <lineage>
        <taxon>Bacteria</taxon>
        <taxon>Bacillati</taxon>
        <taxon>Actinomycetota</taxon>
        <taxon>Thermoleophilia</taxon>
        <taxon>Solirubrobacterales</taxon>
        <taxon>Paraconexibacteraceae</taxon>
        <taxon>Paraconexibacter</taxon>
    </lineage>
</organism>
<dbReference type="Proteomes" id="UP001056035">
    <property type="component" value="Chromosome"/>
</dbReference>
<sequence>MSEARRIVVLGALAQMPFAGVAWQVLHYLEGLRRLGHDVTYLEDTGNWPYDPDLETITDDATGAAARLGTVLAAHGFGERWAFVNAAREGEIHGPLAARLDGLLAEADVLLNLSGATILHDAHLDVPVRIYLETDPVTPQLELDQGRGSTRDILAAHTHHFTFGERIGTDGCEIPTGGFDYRPTRQPVVLDWWRPDGLPGGASGRASAKGAIADPDGFRFTTIASWDQPHKDIEWRGETYRWSKSAEFEKLLGVPARVGASIELALALDDGATLARLRAAGFRVRPARDLSGDHEAYRAFIRASGGEFTAAKDQNVRLRSGWFSDRTATYLAAGRPVVVQDTGFDAVLPTGEGLLSFRTADEAVAALEDVAGDPARHGAAALAIAREYFDAGVVLGRLLQDAGV</sequence>
<dbReference type="EMBL" id="CP098502">
    <property type="protein sequence ID" value="UTI66647.1"/>
    <property type="molecule type" value="Genomic_DNA"/>
</dbReference>
<proteinExistence type="predicted"/>
<name>A0ABY5E0G5_9ACTN</name>
<keyword evidence="2" id="KW-1185">Reference proteome</keyword>
<accession>A0ABY5E0G5</accession>
<gene>
    <name evidence="1" type="ORF">NBH00_10655</name>
</gene>
<dbReference type="RefSeq" id="WP_254573315.1">
    <property type="nucleotide sequence ID" value="NZ_CP098502.1"/>
</dbReference>
<evidence type="ECO:0000313" key="2">
    <source>
        <dbReference type="Proteomes" id="UP001056035"/>
    </source>
</evidence>